<comment type="similarity">
    <text evidence="3">Belongs to the choline/ethanolamine kinase family.</text>
</comment>
<keyword evidence="2" id="KW-1208">Phospholipid metabolism</keyword>
<evidence type="ECO:0000313" key="5">
    <source>
        <dbReference type="Proteomes" id="UP000728032"/>
    </source>
</evidence>
<evidence type="ECO:0000313" key="4">
    <source>
        <dbReference type="EMBL" id="CAD7641001.1"/>
    </source>
</evidence>
<dbReference type="GO" id="GO:0004103">
    <property type="term" value="F:choline kinase activity"/>
    <property type="evidence" value="ECO:0007669"/>
    <property type="project" value="TreeGrafter"/>
</dbReference>
<dbReference type="InterPro" id="IPR011009">
    <property type="entry name" value="Kinase-like_dom_sf"/>
</dbReference>
<name>A0A7R9QCX4_9ACAR</name>
<dbReference type="GO" id="GO:0006646">
    <property type="term" value="P:phosphatidylethanolamine biosynthetic process"/>
    <property type="evidence" value="ECO:0007669"/>
    <property type="project" value="TreeGrafter"/>
</dbReference>
<proteinExistence type="inferred from homology"/>
<evidence type="ECO:0000256" key="2">
    <source>
        <dbReference type="ARBA" id="ARBA00023264"/>
    </source>
</evidence>
<evidence type="ECO:0000256" key="1">
    <source>
        <dbReference type="ARBA" id="ARBA00023209"/>
    </source>
</evidence>
<dbReference type="PANTHER" id="PTHR22603">
    <property type="entry name" value="CHOLINE/ETHANOALAMINE KINASE"/>
    <property type="match status" value="1"/>
</dbReference>
<reference evidence="4" key="1">
    <citation type="submission" date="2020-11" db="EMBL/GenBank/DDBJ databases">
        <authorList>
            <person name="Tran Van P."/>
        </authorList>
    </citation>
    <scope>NUCLEOTIDE SEQUENCE</scope>
</reference>
<dbReference type="SUPFAM" id="SSF56112">
    <property type="entry name" value="Protein kinase-like (PK-like)"/>
    <property type="match status" value="2"/>
</dbReference>
<protein>
    <submittedName>
        <fullName evidence="4">Uncharacterized protein</fullName>
    </submittedName>
</protein>
<dbReference type="EMBL" id="OC915563">
    <property type="protein sequence ID" value="CAD7641001.1"/>
    <property type="molecule type" value="Genomic_DNA"/>
</dbReference>
<dbReference type="Proteomes" id="UP000728032">
    <property type="component" value="Unassembled WGS sequence"/>
</dbReference>
<evidence type="ECO:0000256" key="3">
    <source>
        <dbReference type="ARBA" id="ARBA00038211"/>
    </source>
</evidence>
<dbReference type="Gene3D" id="3.90.1200.10">
    <property type="match status" value="2"/>
</dbReference>
<keyword evidence="1" id="KW-0594">Phospholipid biosynthesis</keyword>
<keyword evidence="1" id="KW-0443">Lipid metabolism</keyword>
<dbReference type="EMBL" id="CAJPVJ010000738">
    <property type="protein sequence ID" value="CAG2163283.1"/>
    <property type="molecule type" value="Genomic_DNA"/>
</dbReference>
<sequence>MNTSLKIKQSLEDPVIVQQIHEYNLRTFFEVDLINENEWLDRAIHELKSPIIFSHNDFNRRNILIQESDNNNSLNNASIYLIDFDWTNYSYRGADIVGVNRSGTLVRPMAETRLNCYKVLKNRKRHELYGLCKQYLADKWTEVTANELHITPITYADYDRFKAYYTQTHVIAINVILSQNNICPKLLAVFPNGTISEHINCRYFDYKDDTNPKLVALLAQKMAKFHSLRPPVNRQNIDMFNTFRKIFNMNTSLQIKQSLEDPVIVQQIREYNLRTFLEVDLIHENSWLERAIHELMSPIVFSHNDFNRRNILIHESPNDQNMDIYLIDFDWTNYSYRGADFGTYFCSWGQRELDFGSGDFPTDTQMYPFIDAYIQEMKYLISKQMPDCKDATGAKAVANFKPCFSQTANGKGMYEVADKNKSKGFDTCAVEIAQVVKGMKDPDEKDGKKMEECMKELIKSKDAVLKC</sequence>
<dbReference type="GO" id="GO:0005737">
    <property type="term" value="C:cytoplasm"/>
    <property type="evidence" value="ECO:0007669"/>
    <property type="project" value="TreeGrafter"/>
</dbReference>
<gene>
    <name evidence="4" type="ORF">ONB1V03_LOCUS2866</name>
</gene>
<dbReference type="PANTHER" id="PTHR22603:SF93">
    <property type="entry name" value="RE24176P"/>
    <property type="match status" value="1"/>
</dbReference>
<dbReference type="Pfam" id="PF01633">
    <property type="entry name" value="Choline_kinase"/>
    <property type="match status" value="2"/>
</dbReference>
<keyword evidence="5" id="KW-1185">Reference proteome</keyword>
<dbReference type="AlphaFoldDB" id="A0A7R9QCX4"/>
<keyword evidence="1" id="KW-0444">Lipid biosynthesis</keyword>
<dbReference type="OrthoDB" id="5796092at2759"/>
<dbReference type="GO" id="GO:0004305">
    <property type="term" value="F:ethanolamine kinase activity"/>
    <property type="evidence" value="ECO:0007669"/>
    <property type="project" value="TreeGrafter"/>
</dbReference>
<organism evidence="4">
    <name type="scientific">Oppiella nova</name>
    <dbReference type="NCBI Taxonomy" id="334625"/>
    <lineage>
        <taxon>Eukaryota</taxon>
        <taxon>Metazoa</taxon>
        <taxon>Ecdysozoa</taxon>
        <taxon>Arthropoda</taxon>
        <taxon>Chelicerata</taxon>
        <taxon>Arachnida</taxon>
        <taxon>Acari</taxon>
        <taxon>Acariformes</taxon>
        <taxon>Sarcoptiformes</taxon>
        <taxon>Oribatida</taxon>
        <taxon>Brachypylina</taxon>
        <taxon>Oppioidea</taxon>
        <taxon>Oppiidae</taxon>
        <taxon>Oppiella</taxon>
    </lineage>
</organism>
<accession>A0A7R9QCX4</accession>